<dbReference type="NCBIfam" id="TIGR04085">
    <property type="entry name" value="rSAM_more_4Fe4S"/>
    <property type="match status" value="1"/>
</dbReference>
<gene>
    <name evidence="8" type="ORF">DCMF_19085</name>
</gene>
<evidence type="ECO:0000256" key="5">
    <source>
        <dbReference type="ARBA" id="ARBA00023004"/>
    </source>
</evidence>
<evidence type="ECO:0000256" key="2">
    <source>
        <dbReference type="ARBA" id="ARBA00022485"/>
    </source>
</evidence>
<keyword evidence="2" id="KW-0004">4Fe-4S</keyword>
<dbReference type="Pfam" id="PF04055">
    <property type="entry name" value="Radical_SAM"/>
    <property type="match status" value="1"/>
</dbReference>
<dbReference type="InterPro" id="IPR000385">
    <property type="entry name" value="MoaA_NifB_PqqE_Fe-S-bd_CS"/>
</dbReference>
<keyword evidence="3" id="KW-0949">S-adenosyl-L-methionine</keyword>
<dbReference type="InterPro" id="IPR013785">
    <property type="entry name" value="Aldolase_TIM"/>
</dbReference>
<evidence type="ECO:0000259" key="7">
    <source>
        <dbReference type="PROSITE" id="PS51918"/>
    </source>
</evidence>
<keyword evidence="9" id="KW-1185">Reference proteome</keyword>
<protein>
    <recommendedName>
        <fullName evidence="7">Radical SAM core domain-containing protein</fullName>
    </recommendedName>
</protein>
<keyword evidence="5" id="KW-0408">Iron</keyword>
<dbReference type="Gene3D" id="3.20.20.70">
    <property type="entry name" value="Aldolase class I"/>
    <property type="match status" value="1"/>
</dbReference>
<name>A0A3G1L1R9_FORW1</name>
<dbReference type="PANTHER" id="PTHR43273:SF8">
    <property type="entry name" value="RADICAL SAM DOMAIN PROTEIN"/>
    <property type="match status" value="1"/>
</dbReference>
<dbReference type="GO" id="GO:0051539">
    <property type="term" value="F:4 iron, 4 sulfur cluster binding"/>
    <property type="evidence" value="ECO:0007669"/>
    <property type="project" value="UniProtKB-KW"/>
</dbReference>
<evidence type="ECO:0000256" key="6">
    <source>
        <dbReference type="ARBA" id="ARBA00023014"/>
    </source>
</evidence>
<dbReference type="EMBL" id="CP017634">
    <property type="protein sequence ID" value="ATW28743.1"/>
    <property type="molecule type" value="Genomic_DNA"/>
</dbReference>
<dbReference type="OrthoDB" id="9808591at2"/>
<dbReference type="GO" id="GO:0046872">
    <property type="term" value="F:metal ion binding"/>
    <property type="evidence" value="ECO:0007669"/>
    <property type="project" value="UniProtKB-KW"/>
</dbReference>
<evidence type="ECO:0000313" key="9">
    <source>
        <dbReference type="Proteomes" id="UP000323521"/>
    </source>
</evidence>
<dbReference type="PROSITE" id="PS51918">
    <property type="entry name" value="RADICAL_SAM"/>
    <property type="match status" value="1"/>
</dbReference>
<dbReference type="AlphaFoldDB" id="A0A3G1L1R9"/>
<dbReference type="Proteomes" id="UP000323521">
    <property type="component" value="Chromosome"/>
</dbReference>
<dbReference type="GO" id="GO:0016491">
    <property type="term" value="F:oxidoreductase activity"/>
    <property type="evidence" value="ECO:0007669"/>
    <property type="project" value="InterPro"/>
</dbReference>
<evidence type="ECO:0000256" key="3">
    <source>
        <dbReference type="ARBA" id="ARBA00022691"/>
    </source>
</evidence>
<dbReference type="PANTHER" id="PTHR43273">
    <property type="entry name" value="ANAEROBIC SULFATASE-MATURATING ENZYME HOMOLOG ASLB-RELATED"/>
    <property type="match status" value="1"/>
</dbReference>
<evidence type="ECO:0000313" key="8">
    <source>
        <dbReference type="EMBL" id="ATW28743.1"/>
    </source>
</evidence>
<dbReference type="SUPFAM" id="SSF102114">
    <property type="entry name" value="Radical SAM enzymes"/>
    <property type="match status" value="1"/>
</dbReference>
<keyword evidence="6" id="KW-0411">Iron-sulfur</keyword>
<dbReference type="SFLD" id="SFLDG01384">
    <property type="entry name" value="thioether_bond_formation_requi"/>
    <property type="match status" value="1"/>
</dbReference>
<dbReference type="InterPro" id="IPR007197">
    <property type="entry name" value="rSAM"/>
</dbReference>
<keyword evidence="4" id="KW-0479">Metal-binding</keyword>
<dbReference type="InterPro" id="IPR058240">
    <property type="entry name" value="rSAM_sf"/>
</dbReference>
<dbReference type="InterPro" id="IPR023867">
    <property type="entry name" value="Sulphatase_maturase_rSAM"/>
</dbReference>
<dbReference type="KEGG" id="fwa:DCMF_19085"/>
<dbReference type="PROSITE" id="PS01305">
    <property type="entry name" value="MOAA_NIFB_PQQE"/>
    <property type="match status" value="1"/>
</dbReference>
<dbReference type="SFLD" id="SFLDS00029">
    <property type="entry name" value="Radical_SAM"/>
    <property type="match status" value="1"/>
</dbReference>
<sequence length="431" mass="47882">MPFHVFQYGGENYVIDIEKMQASAVDDLTAETLRRVSAQPEKPPASGLSVPIISIALFVTQACNLRCVYCYEKKDGAKMEEKTAFQAVDWLLGQAGNTKKIYISFFGGEPFLNFPLIKKVAAYAREKAGALDKVVGFNVTTNGTLLDEEMISFLREYDVNVLVSMDGPREIQDRQRPFAGGRGSYDVILPRVKKLLAAKPETCVHAVLVDDSKTELIKNALQDIGFPEVTLLPASPSLFEGEEGAVKANQARKLDGLLRELEREADLWLKLVKNRDSWSLKDLKSKAQLFHALLALLHNRKMRYACGAGVKFTAVSCAGDIYLCHRFVGLDGYKLGNVFEAGFEREIYRESPLTRVPACAACFARYYCAGGCKHDNAGSCGSAWTPSPEMCRLRQRELELAAVLAGRFDDQDRAFLNAHEIFPPKPCPLDF</sequence>
<evidence type="ECO:0000256" key="1">
    <source>
        <dbReference type="ARBA" id="ARBA00001966"/>
    </source>
</evidence>
<comment type="cofactor">
    <cofactor evidence="1">
        <name>[4Fe-4S] cluster</name>
        <dbReference type="ChEBI" id="CHEBI:49883"/>
    </cofactor>
</comment>
<organism evidence="8 9">
    <name type="scientific">Formimonas warabiya</name>
    <dbReference type="NCBI Taxonomy" id="1761012"/>
    <lineage>
        <taxon>Bacteria</taxon>
        <taxon>Bacillati</taxon>
        <taxon>Bacillota</taxon>
        <taxon>Clostridia</taxon>
        <taxon>Eubacteriales</taxon>
        <taxon>Peptococcaceae</taxon>
        <taxon>Candidatus Formimonas</taxon>
    </lineage>
</organism>
<dbReference type="SFLD" id="SFLDG01067">
    <property type="entry name" value="SPASM/twitch_domain_containing"/>
    <property type="match status" value="1"/>
</dbReference>
<dbReference type="InterPro" id="IPR023885">
    <property type="entry name" value="4Fe4S-binding_SPASM_dom"/>
</dbReference>
<feature type="domain" description="Radical SAM core" evidence="7">
    <location>
        <begin position="47"/>
        <end position="264"/>
    </location>
</feature>
<dbReference type="SFLD" id="SFLDG01386">
    <property type="entry name" value="main_SPASM_domain-containing"/>
    <property type="match status" value="1"/>
</dbReference>
<evidence type="ECO:0000256" key="4">
    <source>
        <dbReference type="ARBA" id="ARBA00022723"/>
    </source>
</evidence>
<accession>A0A3G1L1R9</accession>
<reference evidence="8 9" key="1">
    <citation type="submission" date="2016-10" db="EMBL/GenBank/DDBJ databases">
        <title>Complete Genome Sequence of Peptococcaceae strain DCMF.</title>
        <authorList>
            <person name="Edwards R.J."/>
            <person name="Holland S.I."/>
            <person name="Deshpande N.P."/>
            <person name="Wong Y.K."/>
            <person name="Ertan H."/>
            <person name="Manefield M."/>
            <person name="Russell T.L."/>
            <person name="Lee M.J."/>
        </authorList>
    </citation>
    <scope>NUCLEOTIDE SEQUENCE [LARGE SCALE GENOMIC DNA]</scope>
    <source>
        <strain evidence="8 9">DCMF</strain>
    </source>
</reference>
<dbReference type="CDD" id="cd01335">
    <property type="entry name" value="Radical_SAM"/>
    <property type="match status" value="1"/>
</dbReference>
<proteinExistence type="predicted"/>